<sequence>MASNSGSLSTFLLLLNLMITISNYFGTNRIDFQLSETREHLKKLTNTDFNFNDYSIQSQKDLLVQVKRGINQEFYQRVMPEVVCKEKVRIGEKSDGGKYVCKPESGNKEDCTRLIAEMIATDKLPLNFTAGRGFLNLMKHLQPRYRVKSRHAFSRTEIPEIHKELSVKLSNELKEAEDITLGFDLWSDDSLKQEVVGVIAYFLKNRKIEYRVIGSIDCKDMTHSGENIGERVKGLLKKYNIEDKVRAIVRDGASNVVKTCRLLEIPSFDCYNHKLHLAAADGTDKILGIKSLRKLQENCQKIEKVFSLPNRFSPITASTRNSRIMFNQEHRSKMGFCSKYVRASAEIDSDWNLMQSVCDLLKPLSDLSNTTQARGCTASVIIPLSHFLIEEMRKRTESPEASNAIASRIEYELSKYDDCDFLKYCTLLDNRYKDVFLKADVKDSFLRMAISEKKKEEKSVAQTDTELEVEKIVEPPQKRVKTEFELFLESKKKKKDASLTPTVSDYSVALKMELERFLSSPGDERSPVVFWTDEVSLSLYPLLSKIMSLGLNNQIEFDEHISKVTGGKCTILGADIAEQSPSTKSKYVAINGQLFVGKIPKTLGLPDILKKSGKSKVDFLKIDIEGGEHAGLEP</sequence>
<feature type="transmembrane region" description="Helical" evidence="1">
    <location>
        <begin position="6"/>
        <end position="25"/>
    </location>
</feature>
<keyword evidence="5" id="KW-1185">Reference proteome</keyword>
<evidence type="ECO:0008006" key="6">
    <source>
        <dbReference type="Google" id="ProtNLM"/>
    </source>
</evidence>
<keyword evidence="1" id="KW-1133">Transmembrane helix</keyword>
<evidence type="ECO:0000313" key="5">
    <source>
        <dbReference type="Proteomes" id="UP000230233"/>
    </source>
</evidence>
<protein>
    <recommendedName>
        <fullName evidence="6">Methyltransferase FkbM domain-containing protein</fullName>
    </recommendedName>
</protein>
<dbReference type="STRING" id="1611254.A0A2G5TY84"/>
<keyword evidence="1" id="KW-0812">Transmembrane</keyword>
<proteinExistence type="predicted"/>
<dbReference type="PANTHER" id="PTHR32026">
    <property type="entry name" value="METHYLTRANSFERASE-LIKE PROTEIN 24"/>
    <property type="match status" value="1"/>
</dbReference>
<dbReference type="InterPro" id="IPR006342">
    <property type="entry name" value="FkbM_mtfrase"/>
</dbReference>
<feature type="domain" description="Methyltransferase FkbM" evidence="2">
    <location>
        <begin position="543"/>
        <end position="633"/>
    </location>
</feature>
<evidence type="ECO:0000256" key="1">
    <source>
        <dbReference type="SAM" id="Phobius"/>
    </source>
</evidence>
<accession>A0A2G5TY84</accession>
<dbReference type="SUPFAM" id="SSF53098">
    <property type="entry name" value="Ribonuclease H-like"/>
    <property type="match status" value="1"/>
</dbReference>
<organism evidence="4 5">
    <name type="scientific">Caenorhabditis nigoni</name>
    <dbReference type="NCBI Taxonomy" id="1611254"/>
    <lineage>
        <taxon>Eukaryota</taxon>
        <taxon>Metazoa</taxon>
        <taxon>Ecdysozoa</taxon>
        <taxon>Nematoda</taxon>
        <taxon>Chromadorea</taxon>
        <taxon>Rhabditida</taxon>
        <taxon>Rhabditina</taxon>
        <taxon>Rhabditomorpha</taxon>
        <taxon>Rhabditoidea</taxon>
        <taxon>Rhabditidae</taxon>
        <taxon>Peloderinae</taxon>
        <taxon>Caenorhabditis</taxon>
    </lineage>
</organism>
<reference evidence="5" key="1">
    <citation type="submission" date="2017-10" db="EMBL/GenBank/DDBJ databases">
        <title>Rapid genome shrinkage in a self-fertile nematode reveals novel sperm competition proteins.</title>
        <authorList>
            <person name="Yin D."/>
            <person name="Schwarz E.M."/>
            <person name="Thomas C.G."/>
            <person name="Felde R.L."/>
            <person name="Korf I.F."/>
            <person name="Cutter A.D."/>
            <person name="Schartner C.M."/>
            <person name="Ralston E.J."/>
            <person name="Meyer B.J."/>
            <person name="Haag E.S."/>
        </authorList>
    </citation>
    <scope>NUCLEOTIDE SEQUENCE [LARGE SCALE GENOMIC DNA]</scope>
    <source>
        <strain evidence="5">JU1422</strain>
    </source>
</reference>
<dbReference type="InterPro" id="IPR012337">
    <property type="entry name" value="RNaseH-like_sf"/>
</dbReference>
<evidence type="ECO:0000313" key="4">
    <source>
        <dbReference type="EMBL" id="PIC32208.1"/>
    </source>
</evidence>
<feature type="domain" description="Methyltransferase" evidence="3">
    <location>
        <begin position="40"/>
        <end position="111"/>
    </location>
</feature>
<dbReference type="SUPFAM" id="SSF140996">
    <property type="entry name" value="Hermes dimerisation domain"/>
    <property type="match status" value="1"/>
</dbReference>
<keyword evidence="1" id="KW-0472">Membrane</keyword>
<gene>
    <name evidence="4" type="primary">Cnig_chr_IV.g12626</name>
    <name evidence="4" type="ORF">B9Z55_012626</name>
</gene>
<evidence type="ECO:0000259" key="2">
    <source>
        <dbReference type="Pfam" id="PF05050"/>
    </source>
</evidence>
<evidence type="ECO:0000259" key="3">
    <source>
        <dbReference type="Pfam" id="PF13383"/>
    </source>
</evidence>
<dbReference type="EMBL" id="PDUG01000004">
    <property type="protein sequence ID" value="PIC32208.1"/>
    <property type="molecule type" value="Genomic_DNA"/>
</dbReference>
<comment type="caution">
    <text evidence="4">The sequence shown here is derived from an EMBL/GenBank/DDBJ whole genome shotgun (WGS) entry which is preliminary data.</text>
</comment>
<dbReference type="AlphaFoldDB" id="A0A2G5TY84"/>
<dbReference type="InterPro" id="IPR026913">
    <property type="entry name" value="METTL24"/>
</dbReference>
<dbReference type="OrthoDB" id="5865631at2759"/>
<name>A0A2G5TY84_9PELO</name>
<dbReference type="Proteomes" id="UP000230233">
    <property type="component" value="Chromosome IV"/>
</dbReference>
<dbReference type="Pfam" id="PF13383">
    <property type="entry name" value="Methyltransf_22"/>
    <property type="match status" value="1"/>
</dbReference>
<dbReference type="PANTHER" id="PTHR32026:SF6">
    <property type="entry name" value="METHYLTRANSFERASE FKBM DOMAIN-CONTAINING PROTEIN"/>
    <property type="match status" value="1"/>
</dbReference>
<dbReference type="InterPro" id="IPR025714">
    <property type="entry name" value="Methyltranfer_dom"/>
</dbReference>
<dbReference type="Pfam" id="PF05050">
    <property type="entry name" value="Methyltransf_21"/>
    <property type="match status" value="1"/>
</dbReference>